<dbReference type="GO" id="GO:0042393">
    <property type="term" value="F:histone binding"/>
    <property type="evidence" value="ECO:0007669"/>
    <property type="project" value="TreeGrafter"/>
</dbReference>
<reference evidence="10 11" key="1">
    <citation type="submission" date="2016-06" db="EMBL/GenBank/DDBJ databases">
        <title>The Draft Genome Sequence and Annotation of the Desert Woodrat Neotoma lepida.</title>
        <authorList>
            <person name="Campbell M."/>
            <person name="Oakeson K.F."/>
            <person name="Yandell M."/>
            <person name="Halpert J.R."/>
            <person name="Dearing D."/>
        </authorList>
    </citation>
    <scope>NUCLEOTIDE SEQUENCE [LARGE SCALE GENOMIC DNA]</scope>
    <source>
        <strain evidence="10">417</strain>
        <tissue evidence="10">Liver</tissue>
    </source>
</reference>
<keyword evidence="4" id="KW-0156">Chromatin regulator</keyword>
<dbReference type="Gene3D" id="2.60.120.340">
    <property type="entry name" value="Nucleoplasmin core domain"/>
    <property type="match status" value="1"/>
</dbReference>
<dbReference type="GO" id="GO:0003682">
    <property type="term" value="F:chromatin binding"/>
    <property type="evidence" value="ECO:0007669"/>
    <property type="project" value="TreeGrafter"/>
</dbReference>
<comment type="subcellular location">
    <subcellularLocation>
        <location evidence="1">Nucleus</location>
    </subcellularLocation>
</comment>
<accession>A0A1A6H5A3</accession>
<evidence type="ECO:0000256" key="5">
    <source>
        <dbReference type="ARBA" id="ARBA00023186"/>
    </source>
</evidence>
<dbReference type="GO" id="GO:0005730">
    <property type="term" value="C:nucleolus"/>
    <property type="evidence" value="ECO:0007669"/>
    <property type="project" value="TreeGrafter"/>
</dbReference>
<feature type="compositionally biased region" description="Acidic residues" evidence="8">
    <location>
        <begin position="121"/>
        <end position="152"/>
    </location>
</feature>
<dbReference type="OrthoDB" id="6075101at2759"/>
<gene>
    <name evidence="10" type="ORF">A6R68_12397</name>
</gene>
<evidence type="ECO:0000313" key="10">
    <source>
        <dbReference type="EMBL" id="OBS73015.1"/>
    </source>
</evidence>
<evidence type="ECO:0000259" key="9">
    <source>
        <dbReference type="Pfam" id="PF03066"/>
    </source>
</evidence>
<feature type="compositionally biased region" description="Polar residues" evidence="8">
    <location>
        <begin position="187"/>
        <end position="203"/>
    </location>
</feature>
<dbReference type="EMBL" id="LZPO01054715">
    <property type="protein sequence ID" value="OBS73015.1"/>
    <property type="molecule type" value="Genomic_DNA"/>
</dbReference>
<dbReference type="GO" id="GO:0006338">
    <property type="term" value="P:chromatin remodeling"/>
    <property type="evidence" value="ECO:0007669"/>
    <property type="project" value="TreeGrafter"/>
</dbReference>
<protein>
    <recommendedName>
        <fullName evidence="9">Nucleoplasmin core domain-containing protein</fullName>
    </recommendedName>
</protein>
<comment type="caution">
    <text evidence="10">The sequence shown here is derived from an EMBL/GenBank/DDBJ whole genome shotgun (WGS) entry which is preliminary data.</text>
</comment>
<keyword evidence="7" id="KW-0278">Fertilization</keyword>
<keyword evidence="11" id="KW-1185">Reference proteome</keyword>
<dbReference type="PANTHER" id="PTHR22747">
    <property type="entry name" value="NUCLEOPLASMIN"/>
    <property type="match status" value="1"/>
</dbReference>
<dbReference type="GO" id="GO:0003723">
    <property type="term" value="F:RNA binding"/>
    <property type="evidence" value="ECO:0007669"/>
    <property type="project" value="TreeGrafter"/>
</dbReference>
<feature type="region of interest" description="Disordered" evidence="8">
    <location>
        <begin position="110"/>
        <end position="210"/>
    </location>
</feature>
<comment type="similarity">
    <text evidence="2">Belongs to the nucleoplasmin family.</text>
</comment>
<organism evidence="10 11">
    <name type="scientific">Neotoma lepida</name>
    <name type="common">Desert woodrat</name>
    <dbReference type="NCBI Taxonomy" id="56216"/>
    <lineage>
        <taxon>Eukaryota</taxon>
        <taxon>Metazoa</taxon>
        <taxon>Chordata</taxon>
        <taxon>Craniata</taxon>
        <taxon>Vertebrata</taxon>
        <taxon>Euteleostomi</taxon>
        <taxon>Mammalia</taxon>
        <taxon>Eutheria</taxon>
        <taxon>Euarchontoglires</taxon>
        <taxon>Glires</taxon>
        <taxon>Rodentia</taxon>
        <taxon>Myomorpha</taxon>
        <taxon>Muroidea</taxon>
        <taxon>Cricetidae</taxon>
        <taxon>Neotominae</taxon>
        <taxon>Neotoma</taxon>
    </lineage>
</organism>
<evidence type="ECO:0000256" key="3">
    <source>
        <dbReference type="ARBA" id="ARBA00022473"/>
    </source>
</evidence>
<evidence type="ECO:0000256" key="1">
    <source>
        <dbReference type="ARBA" id="ARBA00004123"/>
    </source>
</evidence>
<dbReference type="Pfam" id="PF03066">
    <property type="entry name" value="Nucleoplasmin"/>
    <property type="match status" value="1"/>
</dbReference>
<dbReference type="AlphaFoldDB" id="A0A1A6H5A3"/>
<dbReference type="SUPFAM" id="SSF69203">
    <property type="entry name" value="Nucleoplasmin-like core domain"/>
    <property type="match status" value="1"/>
</dbReference>
<keyword evidence="6" id="KW-0539">Nucleus</keyword>
<dbReference type="InterPro" id="IPR024057">
    <property type="entry name" value="Nucleoplasmin_core_dom"/>
</dbReference>
<evidence type="ECO:0000256" key="7">
    <source>
        <dbReference type="ARBA" id="ARBA00023279"/>
    </source>
</evidence>
<dbReference type="Proteomes" id="UP000092124">
    <property type="component" value="Unassembled WGS sequence"/>
</dbReference>
<evidence type="ECO:0000313" key="11">
    <source>
        <dbReference type="Proteomes" id="UP000092124"/>
    </source>
</evidence>
<dbReference type="GO" id="GO:0005737">
    <property type="term" value="C:cytoplasm"/>
    <property type="evidence" value="ECO:0007669"/>
    <property type="project" value="TreeGrafter"/>
</dbReference>
<dbReference type="InterPro" id="IPR036824">
    <property type="entry name" value="Nucleoplasmin_core_dom_sf"/>
</dbReference>
<proteinExistence type="inferred from homology"/>
<dbReference type="PANTHER" id="PTHR22747:SF14">
    <property type="entry name" value="NUCLEOPLASMIN-2"/>
    <property type="match status" value="1"/>
</dbReference>
<evidence type="ECO:0000256" key="4">
    <source>
        <dbReference type="ARBA" id="ARBA00022853"/>
    </source>
</evidence>
<dbReference type="GO" id="GO:0045740">
    <property type="term" value="P:positive regulation of DNA replication"/>
    <property type="evidence" value="ECO:0007669"/>
    <property type="project" value="TreeGrafter"/>
</dbReference>
<dbReference type="GO" id="GO:0007338">
    <property type="term" value="P:single fertilization"/>
    <property type="evidence" value="ECO:0007669"/>
    <property type="project" value="UniProtKB-KW"/>
</dbReference>
<keyword evidence="5" id="KW-0143">Chaperone</keyword>
<dbReference type="GO" id="GO:0005654">
    <property type="term" value="C:nucleoplasm"/>
    <property type="evidence" value="ECO:0007669"/>
    <property type="project" value="TreeGrafter"/>
</dbReference>
<dbReference type="STRING" id="56216.A0A1A6H5A3"/>
<keyword evidence="3" id="KW-0217">Developmental protein</keyword>
<sequence>MERHLTEKGEALGKIKVTAFFHHPSQISLGEKAREEVNRVEILPPANQEDKKLPVTIASLKPSVLPMSLENTNKPNILSNSVMFKPFTASHQDIVVTFRLRAGSGPVFLSGHECYETSDLPWEDEEEEEEDGEEEEEEEEDEDEDEDAEISLEETPIKQVKRVAPQKQMSLAKAQPSGQESQEEVDTITTNSKSLAVSSTHLSPLTREPT</sequence>
<evidence type="ECO:0000256" key="8">
    <source>
        <dbReference type="SAM" id="MobiDB-lite"/>
    </source>
</evidence>
<name>A0A1A6H5A3_NEOLE</name>
<feature type="domain" description="Nucleoplasmin core" evidence="9">
    <location>
        <begin position="25"/>
        <end position="115"/>
    </location>
</feature>
<dbReference type="InterPro" id="IPR004301">
    <property type="entry name" value="Nucleoplasmin"/>
</dbReference>
<evidence type="ECO:0000256" key="2">
    <source>
        <dbReference type="ARBA" id="ARBA00010744"/>
    </source>
</evidence>
<evidence type="ECO:0000256" key="6">
    <source>
        <dbReference type="ARBA" id="ARBA00023242"/>
    </source>
</evidence>